<dbReference type="EMBL" id="CM046117">
    <property type="protein sequence ID" value="KAI8436839.1"/>
    <property type="molecule type" value="Genomic_DNA"/>
</dbReference>
<reference evidence="1 2" key="1">
    <citation type="journal article" date="2022" name="Genome Biol. Evol.">
        <title>The Spruce Budworm Genome: Reconstructing the Evolutionary History of Antifreeze Proteins.</title>
        <authorList>
            <person name="Beliveau C."/>
            <person name="Gagne P."/>
            <person name="Picq S."/>
            <person name="Vernygora O."/>
            <person name="Keeling C.I."/>
            <person name="Pinkney K."/>
            <person name="Doucet D."/>
            <person name="Wen F."/>
            <person name="Johnston J.S."/>
            <person name="Maaroufi H."/>
            <person name="Boyle B."/>
            <person name="Laroche J."/>
            <person name="Dewar K."/>
            <person name="Juretic N."/>
            <person name="Blackburn G."/>
            <person name="Nisole A."/>
            <person name="Brunet B."/>
            <person name="Brandao M."/>
            <person name="Lumley L."/>
            <person name="Duan J."/>
            <person name="Quan G."/>
            <person name="Lucarotti C.J."/>
            <person name="Roe A.D."/>
            <person name="Sperling F.A.H."/>
            <person name="Levesque R.C."/>
            <person name="Cusson M."/>
        </authorList>
    </citation>
    <scope>NUCLEOTIDE SEQUENCE [LARGE SCALE GENOMIC DNA]</scope>
    <source>
        <strain evidence="1">Glfc:IPQL:Cfum</strain>
    </source>
</reference>
<dbReference type="Proteomes" id="UP001064048">
    <property type="component" value="Chromosome 17"/>
</dbReference>
<organism evidence="1 2">
    <name type="scientific">Choristoneura fumiferana</name>
    <name type="common">Spruce budworm moth</name>
    <name type="synonym">Archips fumiferana</name>
    <dbReference type="NCBI Taxonomy" id="7141"/>
    <lineage>
        <taxon>Eukaryota</taxon>
        <taxon>Metazoa</taxon>
        <taxon>Ecdysozoa</taxon>
        <taxon>Arthropoda</taxon>
        <taxon>Hexapoda</taxon>
        <taxon>Insecta</taxon>
        <taxon>Pterygota</taxon>
        <taxon>Neoptera</taxon>
        <taxon>Endopterygota</taxon>
        <taxon>Lepidoptera</taxon>
        <taxon>Glossata</taxon>
        <taxon>Ditrysia</taxon>
        <taxon>Tortricoidea</taxon>
        <taxon>Tortricidae</taxon>
        <taxon>Tortricinae</taxon>
        <taxon>Choristoneura</taxon>
    </lineage>
</organism>
<name>A0ACC0KKE5_CHOFU</name>
<evidence type="ECO:0000313" key="1">
    <source>
        <dbReference type="EMBL" id="KAI8436839.1"/>
    </source>
</evidence>
<gene>
    <name evidence="1" type="ORF">MSG28_010293</name>
</gene>
<sequence length="67" mass="8108">MNTSNIVNVKTPVVRRGLEAGTYKLTFLEVYFEKQRYDGWYNNRAYPDWGSVVYDDDTRFLRRLFFD</sequence>
<keyword evidence="2" id="KW-1185">Reference proteome</keyword>
<proteinExistence type="predicted"/>
<accession>A0ACC0KKE5</accession>
<evidence type="ECO:0000313" key="2">
    <source>
        <dbReference type="Proteomes" id="UP001064048"/>
    </source>
</evidence>
<comment type="caution">
    <text evidence="1">The sequence shown here is derived from an EMBL/GenBank/DDBJ whole genome shotgun (WGS) entry which is preliminary data.</text>
</comment>
<protein>
    <submittedName>
        <fullName evidence="1">Uncharacterized protein</fullName>
    </submittedName>
</protein>